<evidence type="ECO:0000259" key="1">
    <source>
        <dbReference type="Pfam" id="PF10022"/>
    </source>
</evidence>
<organism evidence="3 4">
    <name type="scientific">Parathielavia appendiculata</name>
    <dbReference type="NCBI Taxonomy" id="2587402"/>
    <lineage>
        <taxon>Eukaryota</taxon>
        <taxon>Fungi</taxon>
        <taxon>Dikarya</taxon>
        <taxon>Ascomycota</taxon>
        <taxon>Pezizomycotina</taxon>
        <taxon>Sordariomycetes</taxon>
        <taxon>Sordariomycetidae</taxon>
        <taxon>Sordariales</taxon>
        <taxon>Chaetomiaceae</taxon>
        <taxon>Parathielavia</taxon>
    </lineage>
</organism>
<evidence type="ECO:0000313" key="3">
    <source>
        <dbReference type="EMBL" id="KAK4118836.1"/>
    </source>
</evidence>
<feature type="domain" description="DUF2264" evidence="1">
    <location>
        <begin position="14"/>
        <end position="383"/>
    </location>
</feature>
<dbReference type="EMBL" id="MU853259">
    <property type="protein sequence ID" value="KAK4118836.1"/>
    <property type="molecule type" value="Genomic_DNA"/>
</dbReference>
<evidence type="ECO:0000259" key="2">
    <source>
        <dbReference type="Pfam" id="PF20938"/>
    </source>
</evidence>
<comment type="caution">
    <text evidence="3">The sequence shown here is derived from an EMBL/GenBank/DDBJ whole genome shotgun (WGS) entry which is preliminary data.</text>
</comment>
<reference evidence="3" key="2">
    <citation type="submission" date="2023-05" db="EMBL/GenBank/DDBJ databases">
        <authorList>
            <consortium name="Lawrence Berkeley National Laboratory"/>
            <person name="Steindorff A."/>
            <person name="Hensen N."/>
            <person name="Bonometti L."/>
            <person name="Westerberg I."/>
            <person name="Brannstrom I.O."/>
            <person name="Guillou S."/>
            <person name="Cros-Aarteil S."/>
            <person name="Calhoun S."/>
            <person name="Haridas S."/>
            <person name="Kuo A."/>
            <person name="Mondo S."/>
            <person name="Pangilinan J."/>
            <person name="Riley R."/>
            <person name="Labutti K."/>
            <person name="Andreopoulos B."/>
            <person name="Lipzen A."/>
            <person name="Chen C."/>
            <person name="Yanf M."/>
            <person name="Daum C."/>
            <person name="Ng V."/>
            <person name="Clum A."/>
            <person name="Ohm R."/>
            <person name="Martin F."/>
            <person name="Silar P."/>
            <person name="Natvig D."/>
            <person name="Lalanne C."/>
            <person name="Gautier V."/>
            <person name="Ament-Velasquez S.L."/>
            <person name="Kruys A."/>
            <person name="Hutchinson M.I."/>
            <person name="Powell A.J."/>
            <person name="Barry K."/>
            <person name="Miller A.N."/>
            <person name="Grigoriev I.V."/>
            <person name="Debuchy R."/>
            <person name="Gladieux P."/>
            <person name="Thoren M.H."/>
            <person name="Johannesson H."/>
        </authorList>
    </citation>
    <scope>NUCLEOTIDE SEQUENCE</scope>
    <source>
        <strain evidence="3">CBS 731.68</strain>
    </source>
</reference>
<evidence type="ECO:0008006" key="5">
    <source>
        <dbReference type="Google" id="ProtNLM"/>
    </source>
</evidence>
<dbReference type="InterPro" id="IPR049349">
    <property type="entry name" value="DUF2264_N"/>
</dbReference>
<proteinExistence type="predicted"/>
<dbReference type="PANTHER" id="PTHR35339">
    <property type="entry name" value="LINALOOL DEHYDRATASE_ISOMERASE DOMAIN-CONTAINING PROTEIN"/>
    <property type="match status" value="1"/>
</dbReference>
<dbReference type="AlphaFoldDB" id="A0AAN6YYI3"/>
<accession>A0AAN6YYI3</accession>
<dbReference type="InterPro" id="IPR049237">
    <property type="entry name" value="DUF2264_C"/>
</dbReference>
<dbReference type="InterPro" id="IPR016624">
    <property type="entry name" value="UCP014753"/>
</dbReference>
<evidence type="ECO:0000313" key="4">
    <source>
        <dbReference type="Proteomes" id="UP001302602"/>
    </source>
</evidence>
<dbReference type="PIRSF" id="PIRSF014753">
    <property type="entry name" value="UCP014753"/>
    <property type="match status" value="1"/>
</dbReference>
<dbReference type="RefSeq" id="XP_062642609.1">
    <property type="nucleotide sequence ID" value="XM_062790194.1"/>
</dbReference>
<gene>
    <name evidence="3" type="ORF">N657DRAFT_605618</name>
</gene>
<dbReference type="Proteomes" id="UP001302602">
    <property type="component" value="Unassembled WGS sequence"/>
</dbReference>
<sequence length="719" mass="80420">MPPLPGFSDNRFQTRSDFIRAAKALITPLSQYQSPGKARIKIAAATGAGFSETAAQLEGFARPLWVVPSCLLLRSGTSTSTDADVDARSEEVHLTAWLNGLSAGTDPASSEYWGDVSDFDQRMVEMESIAFALLVAPDHFVPRDSRARDRLAIWLRQINGRRMPENNWRWFRVFVNLALVKALGVPMEEVRDLIERDLALLDTFYLRDGWSSDGLWGDERKQADYYSGSFALQFAQILYIALSGGFDDGRAERYRRQAGFFASGFWRYFDTNGAAIPFGRSLTYRYAFAAFWAAVVFANVPLPPPLDHHGAIKGLLLRHLRWWAKQPHIFNTDGTHNIGYTYPNMYLSENYTSPQSVYWCLKSFIVLHLPDDHPFWTAPERPHPLSCDYPERILNLPVVAPLLPPYHILCNLPEHHFLLSAGQCTRKDHKAREAKYGKFAYSSAFAFSVPSGPLLGQLAPDSTLCLSRDGGESWTVAWEPYDVRFETFRFGEEQLPALVSKWRPWRHVELLLETALVSPTRKWTGWHFRIHRLVWRPAGLAASGLRSLECIDAGFSISAQHGGFSIFEKPCGGMEVLLNHGTSSLSGWWAGSDSSLVMSEAGASGTAVMTVTRPSALQPGLPDGACKHTTKSSVLRPDANTNLIAPRTLLPCVRHNLEFLLNGNGADLRHIDQQLSITFGLGVFAIAASPEFGNERQRSAWTNKPNEIVFLDETTINIR</sequence>
<reference evidence="3" key="1">
    <citation type="journal article" date="2023" name="Mol. Phylogenet. Evol.">
        <title>Genome-scale phylogeny and comparative genomics of the fungal order Sordariales.</title>
        <authorList>
            <person name="Hensen N."/>
            <person name="Bonometti L."/>
            <person name="Westerberg I."/>
            <person name="Brannstrom I.O."/>
            <person name="Guillou S."/>
            <person name="Cros-Aarteil S."/>
            <person name="Calhoun S."/>
            <person name="Haridas S."/>
            <person name="Kuo A."/>
            <person name="Mondo S."/>
            <person name="Pangilinan J."/>
            <person name="Riley R."/>
            <person name="LaButti K."/>
            <person name="Andreopoulos B."/>
            <person name="Lipzen A."/>
            <person name="Chen C."/>
            <person name="Yan M."/>
            <person name="Daum C."/>
            <person name="Ng V."/>
            <person name="Clum A."/>
            <person name="Steindorff A."/>
            <person name="Ohm R.A."/>
            <person name="Martin F."/>
            <person name="Silar P."/>
            <person name="Natvig D.O."/>
            <person name="Lalanne C."/>
            <person name="Gautier V."/>
            <person name="Ament-Velasquez S.L."/>
            <person name="Kruys A."/>
            <person name="Hutchinson M.I."/>
            <person name="Powell A.J."/>
            <person name="Barry K."/>
            <person name="Miller A.N."/>
            <person name="Grigoriev I.V."/>
            <person name="Debuchy R."/>
            <person name="Gladieux P."/>
            <person name="Hiltunen Thoren M."/>
            <person name="Johannesson H."/>
        </authorList>
    </citation>
    <scope>NUCLEOTIDE SEQUENCE</scope>
    <source>
        <strain evidence="3">CBS 731.68</strain>
    </source>
</reference>
<keyword evidence="4" id="KW-1185">Reference proteome</keyword>
<dbReference type="Pfam" id="PF20938">
    <property type="entry name" value="DUF2264_C"/>
    <property type="match status" value="1"/>
</dbReference>
<dbReference type="PANTHER" id="PTHR35339:SF2">
    <property type="entry name" value="DUF2264 DOMAIN-CONTAINING PROTEIN-RELATED"/>
    <property type="match status" value="1"/>
</dbReference>
<dbReference type="GeneID" id="87826964"/>
<dbReference type="Pfam" id="PF10022">
    <property type="entry name" value="DUF2264"/>
    <property type="match status" value="1"/>
</dbReference>
<name>A0AAN6YYI3_9PEZI</name>
<feature type="domain" description="DUF2264" evidence="2">
    <location>
        <begin position="399"/>
        <end position="705"/>
    </location>
</feature>
<protein>
    <recommendedName>
        <fullName evidence="5">DUF2264 domain-containing protein</fullName>
    </recommendedName>
</protein>